<keyword evidence="3" id="KW-1185">Reference proteome</keyword>
<comment type="caution">
    <text evidence="2">The sequence shown here is derived from an EMBL/GenBank/DDBJ whole genome shotgun (WGS) entry which is preliminary data.</text>
</comment>
<evidence type="ECO:0000256" key="1">
    <source>
        <dbReference type="SAM" id="MobiDB-lite"/>
    </source>
</evidence>
<evidence type="ECO:0000313" key="2">
    <source>
        <dbReference type="EMBL" id="GIL67367.1"/>
    </source>
</evidence>
<feature type="compositionally biased region" description="Low complexity" evidence="1">
    <location>
        <begin position="43"/>
        <end position="52"/>
    </location>
</feature>
<feature type="compositionally biased region" description="Basic residues" evidence="1">
    <location>
        <begin position="168"/>
        <end position="177"/>
    </location>
</feature>
<dbReference type="EMBL" id="BNCO01000097">
    <property type="protein sequence ID" value="GIL67367.1"/>
    <property type="molecule type" value="Genomic_DNA"/>
</dbReference>
<feature type="region of interest" description="Disordered" evidence="1">
    <location>
        <begin position="1"/>
        <end position="31"/>
    </location>
</feature>
<accession>A0A8J4BS53</accession>
<evidence type="ECO:0000313" key="3">
    <source>
        <dbReference type="Proteomes" id="UP000747399"/>
    </source>
</evidence>
<dbReference type="AlphaFoldDB" id="A0A8J4BS53"/>
<proteinExistence type="predicted"/>
<feature type="compositionally biased region" description="Polar residues" evidence="1">
    <location>
        <begin position="7"/>
        <end position="23"/>
    </location>
</feature>
<feature type="region of interest" description="Disordered" evidence="1">
    <location>
        <begin position="43"/>
        <end position="72"/>
    </location>
</feature>
<dbReference type="Proteomes" id="UP000747399">
    <property type="component" value="Unassembled WGS sequence"/>
</dbReference>
<organism evidence="2 3">
    <name type="scientific">Volvox africanus</name>
    <dbReference type="NCBI Taxonomy" id="51714"/>
    <lineage>
        <taxon>Eukaryota</taxon>
        <taxon>Viridiplantae</taxon>
        <taxon>Chlorophyta</taxon>
        <taxon>core chlorophytes</taxon>
        <taxon>Chlorophyceae</taxon>
        <taxon>CS clade</taxon>
        <taxon>Chlamydomonadales</taxon>
        <taxon>Volvocaceae</taxon>
        <taxon>Volvox</taxon>
    </lineage>
</organism>
<name>A0A8J4BS53_9CHLO</name>
<feature type="region of interest" description="Disordered" evidence="1">
    <location>
        <begin position="152"/>
        <end position="177"/>
    </location>
</feature>
<reference evidence="2" key="1">
    <citation type="journal article" date="2021" name="Proc. Natl. Acad. Sci. U.S.A.">
        <title>Three genomes in the algal genus Volvox reveal the fate of a haploid sex-determining region after a transition to homothallism.</title>
        <authorList>
            <person name="Yamamoto K."/>
            <person name="Hamaji T."/>
            <person name="Kawai-Toyooka H."/>
            <person name="Matsuzaki R."/>
            <person name="Takahashi F."/>
            <person name="Nishimura Y."/>
            <person name="Kawachi M."/>
            <person name="Noguchi H."/>
            <person name="Minakuchi Y."/>
            <person name="Umen J.G."/>
            <person name="Toyoda A."/>
            <person name="Nozaki H."/>
        </authorList>
    </citation>
    <scope>NUCLEOTIDE SEQUENCE</scope>
    <source>
        <strain evidence="2">NIES-3780</strain>
    </source>
</reference>
<protein>
    <submittedName>
        <fullName evidence="2">Uncharacterized protein</fullName>
    </submittedName>
</protein>
<feature type="non-terminal residue" evidence="2">
    <location>
        <position position="1"/>
    </location>
</feature>
<gene>
    <name evidence="2" type="ORF">Vafri_20765</name>
</gene>
<sequence length="177" mass="19676">VMAGPRRTTSFQQRPGTALQPTAQRLRSSTTLVRRTSIEACVQQLSQQQPQQPAQPPPSAQQQQFQRGSGRGSLEGRQIWFAALSASAEQLPPSGRRTGSLEIPRPYSAAAAAAARLHPAVVESAVRFRRRLRAPPSDCGCKHRPLEWRGRSRWRRRHQAIAPDPPARRHPPKPPLD</sequence>